<sequence>MATNLGTITYGNLTVVPGYDVNSSGYGNLVVAGTSLLAGSSTNIQGTLGVLGNTALSSTFTVADSSTFNAASTFNGLSTFSTGILISNVTDATNSNTGSLQVKGGLGVSLSTYFGGILNVTGSTTLNSTLVVSGTSTFSSPVTITDTTQSTVYTNGALTVAGGIGVAGNIHSGIGAIFLAGNLILNSNPTNGLTSLNSPTNDLYINQNGVHNVYVNSSSTSNFNVSGSVNVNTAGLQVLTTGDSTSVGSGSLTVAGGASVALTLNVGGNINSPNTQTLTIGSAIFTNTAQSTLTATGSIQTGGGVGIAKNAFVGGYLDVASVAGVSSNIGNFRLLTCSNSANWIQSSDLVRTTNVWNPLKFSPPGSQVSIMTINAADVTIDTTTASTSSSTGALVVSGGVGIAGVLNVLGASNSTGITNFSSNVWINDNNLFLGNSNDQSSGFYSATSSTGGPLLFGASGGALGTTTGSQLVALTWDSTQSVQILGTTETASSSTGTLTVAGGVGVAKSVWIGSSLFVQNGSWTSNGNNVHINSALGSHVSIRSTPGSTSGEFETNATDFNFRTNNQTSPSIIAPYVTFNVNKGTGPVTVFQTADSTSASTGSFQVYGGHSIAKSLFVGSNTTIGGNLVISSTISPTGSSPVTFSITEQSTSTSTGSVVISGGTGIASNLYVGGLGVFVNTTATTSTSSAALVVGGGVGIGGDINVAGNGTVGGNLTVQGNITSTAGSVNFTNTTQSTSTSTGAVIVGGGIGIGGNVYTGGIGVFTNTAAAESQAVYISEAFSIM</sequence>
<proteinExistence type="predicted"/>
<protein>
    <submittedName>
        <fullName evidence="1">Uncharacterized protein</fullName>
    </submittedName>
</protein>
<organism evidence="1 2">
    <name type="scientific">Blyttiomyces helicus</name>
    <dbReference type="NCBI Taxonomy" id="388810"/>
    <lineage>
        <taxon>Eukaryota</taxon>
        <taxon>Fungi</taxon>
        <taxon>Fungi incertae sedis</taxon>
        <taxon>Chytridiomycota</taxon>
        <taxon>Chytridiomycota incertae sedis</taxon>
        <taxon>Chytridiomycetes</taxon>
        <taxon>Chytridiomycetes incertae sedis</taxon>
        <taxon>Blyttiomyces</taxon>
    </lineage>
</organism>
<dbReference type="Proteomes" id="UP000269721">
    <property type="component" value="Unassembled WGS sequence"/>
</dbReference>
<accession>A0A4P9VYN0</accession>
<dbReference type="AlphaFoldDB" id="A0A4P9VYN0"/>
<name>A0A4P9VYN0_9FUNG</name>
<gene>
    <name evidence="1" type="ORF">BDK51DRAFT_50350</name>
</gene>
<evidence type="ECO:0000313" key="2">
    <source>
        <dbReference type="Proteomes" id="UP000269721"/>
    </source>
</evidence>
<dbReference type="EMBL" id="ML000175">
    <property type="protein sequence ID" value="RKO84372.1"/>
    <property type="molecule type" value="Genomic_DNA"/>
</dbReference>
<keyword evidence="2" id="KW-1185">Reference proteome</keyword>
<dbReference type="OrthoDB" id="10684154at2759"/>
<reference evidence="2" key="1">
    <citation type="journal article" date="2018" name="Nat. Microbiol.">
        <title>Leveraging single-cell genomics to expand the fungal tree of life.</title>
        <authorList>
            <person name="Ahrendt S.R."/>
            <person name="Quandt C.A."/>
            <person name="Ciobanu D."/>
            <person name="Clum A."/>
            <person name="Salamov A."/>
            <person name="Andreopoulos B."/>
            <person name="Cheng J.F."/>
            <person name="Woyke T."/>
            <person name="Pelin A."/>
            <person name="Henrissat B."/>
            <person name="Reynolds N.K."/>
            <person name="Benny G.L."/>
            <person name="Smith M.E."/>
            <person name="James T.Y."/>
            <person name="Grigoriev I.V."/>
        </authorList>
    </citation>
    <scope>NUCLEOTIDE SEQUENCE [LARGE SCALE GENOMIC DNA]</scope>
</reference>
<evidence type="ECO:0000313" key="1">
    <source>
        <dbReference type="EMBL" id="RKO84372.1"/>
    </source>
</evidence>